<feature type="transmembrane region" description="Helical" evidence="4">
    <location>
        <begin position="334"/>
        <end position="356"/>
    </location>
</feature>
<keyword evidence="4" id="KW-0472">Membrane</keyword>
<reference evidence="5" key="2">
    <citation type="submission" date="2023-02" db="EMBL/GenBank/DDBJ databases">
        <authorList>
            <person name="Swenson N.G."/>
            <person name="Wegrzyn J.L."/>
            <person name="Mcevoy S.L."/>
        </authorList>
    </citation>
    <scope>NUCLEOTIDE SEQUENCE</scope>
    <source>
        <strain evidence="5">91603</strain>
        <tissue evidence="5">Leaf</tissue>
    </source>
</reference>
<evidence type="ECO:0000313" key="5">
    <source>
        <dbReference type="EMBL" id="KAI9174712.1"/>
    </source>
</evidence>
<comment type="similarity">
    <text evidence="1">Belongs to the aldose epimerase family.</text>
</comment>
<organism evidence="5 6">
    <name type="scientific">Acer negundo</name>
    <name type="common">Box elder</name>
    <dbReference type="NCBI Taxonomy" id="4023"/>
    <lineage>
        <taxon>Eukaryota</taxon>
        <taxon>Viridiplantae</taxon>
        <taxon>Streptophyta</taxon>
        <taxon>Embryophyta</taxon>
        <taxon>Tracheophyta</taxon>
        <taxon>Spermatophyta</taxon>
        <taxon>Magnoliopsida</taxon>
        <taxon>eudicotyledons</taxon>
        <taxon>Gunneridae</taxon>
        <taxon>Pentapetalae</taxon>
        <taxon>rosids</taxon>
        <taxon>malvids</taxon>
        <taxon>Sapindales</taxon>
        <taxon>Sapindaceae</taxon>
        <taxon>Hippocastanoideae</taxon>
        <taxon>Acereae</taxon>
        <taxon>Acer</taxon>
    </lineage>
</organism>
<dbReference type="InterPro" id="IPR014718">
    <property type="entry name" value="GH-type_carb-bd"/>
</dbReference>
<dbReference type="FunFam" id="2.70.98.10:FF:000008">
    <property type="entry name" value="Aldose 1-epimerase"/>
    <property type="match status" value="1"/>
</dbReference>
<feature type="transmembrane region" description="Helical" evidence="4">
    <location>
        <begin position="408"/>
        <end position="430"/>
    </location>
</feature>
<evidence type="ECO:0000256" key="2">
    <source>
        <dbReference type="ARBA" id="ARBA00023235"/>
    </source>
</evidence>
<evidence type="ECO:0000256" key="1">
    <source>
        <dbReference type="ARBA" id="ARBA00006206"/>
    </source>
</evidence>
<dbReference type="GO" id="GO:0006006">
    <property type="term" value="P:glucose metabolic process"/>
    <property type="evidence" value="ECO:0007669"/>
    <property type="project" value="TreeGrafter"/>
</dbReference>
<keyword evidence="3" id="KW-0119">Carbohydrate metabolism</keyword>
<dbReference type="GO" id="GO:0004034">
    <property type="term" value="F:aldose 1-epimerase activity"/>
    <property type="evidence" value="ECO:0007669"/>
    <property type="project" value="TreeGrafter"/>
</dbReference>
<dbReference type="PANTHER" id="PTHR10091">
    <property type="entry name" value="ALDOSE-1-EPIMERASE"/>
    <property type="match status" value="1"/>
</dbReference>
<dbReference type="Proteomes" id="UP001064489">
    <property type="component" value="Chromosome 8"/>
</dbReference>
<dbReference type="SUPFAM" id="SSF74650">
    <property type="entry name" value="Galactose mutarotase-like"/>
    <property type="match status" value="1"/>
</dbReference>
<dbReference type="AlphaFoldDB" id="A0AAD5NQJ5"/>
<name>A0AAD5NQJ5_ACENE</name>
<keyword evidence="4" id="KW-0812">Transmembrane</keyword>
<dbReference type="InterPro" id="IPR047215">
    <property type="entry name" value="Galactose_mutarotase-like"/>
</dbReference>
<dbReference type="GO" id="GO:0030246">
    <property type="term" value="F:carbohydrate binding"/>
    <property type="evidence" value="ECO:0007669"/>
    <property type="project" value="InterPro"/>
</dbReference>
<evidence type="ECO:0000256" key="4">
    <source>
        <dbReference type="SAM" id="Phobius"/>
    </source>
</evidence>
<comment type="caution">
    <text evidence="5">The sequence shown here is derived from an EMBL/GenBank/DDBJ whole genome shotgun (WGS) entry which is preliminary data.</text>
</comment>
<dbReference type="SUPFAM" id="SSF52540">
    <property type="entry name" value="P-loop containing nucleoside triphosphate hydrolases"/>
    <property type="match status" value="1"/>
</dbReference>
<dbReference type="InterPro" id="IPR027417">
    <property type="entry name" value="P-loop_NTPase"/>
</dbReference>
<evidence type="ECO:0000313" key="6">
    <source>
        <dbReference type="Proteomes" id="UP001064489"/>
    </source>
</evidence>
<proteinExistence type="inferred from homology"/>
<feature type="transmembrane region" description="Helical" evidence="4">
    <location>
        <begin position="291"/>
        <end position="314"/>
    </location>
</feature>
<dbReference type="PANTHER" id="PTHR10091:SF3">
    <property type="entry name" value="ALDOSE 1-EPIMERASE"/>
    <property type="match status" value="1"/>
</dbReference>
<reference evidence="5" key="1">
    <citation type="journal article" date="2022" name="Plant J.">
        <title>Strategies of tolerance reflected in two North American maple genomes.</title>
        <authorList>
            <person name="McEvoy S.L."/>
            <person name="Sezen U.U."/>
            <person name="Trouern-Trend A."/>
            <person name="McMahon S.M."/>
            <person name="Schaberg P.G."/>
            <person name="Yang J."/>
            <person name="Wegrzyn J.L."/>
            <person name="Swenson N.G."/>
        </authorList>
    </citation>
    <scope>NUCLEOTIDE SEQUENCE</scope>
    <source>
        <strain evidence="5">91603</strain>
    </source>
</reference>
<dbReference type="GO" id="GO:0033499">
    <property type="term" value="P:galactose catabolic process via UDP-galactose, Leloir pathway"/>
    <property type="evidence" value="ECO:0007669"/>
    <property type="project" value="TreeGrafter"/>
</dbReference>
<feature type="transmembrane region" description="Helical" evidence="4">
    <location>
        <begin position="362"/>
        <end position="380"/>
    </location>
</feature>
<keyword evidence="6" id="KW-1185">Reference proteome</keyword>
<dbReference type="Pfam" id="PF01263">
    <property type="entry name" value="Aldose_epim"/>
    <property type="match status" value="1"/>
</dbReference>
<dbReference type="Gene3D" id="3.40.50.300">
    <property type="entry name" value="P-loop containing nucleotide triphosphate hydrolases"/>
    <property type="match status" value="1"/>
</dbReference>
<sequence>MEGKINTCGCTCIRKAGNGDCEEEKCGFEYSSLSQASSCPIPKPPQWAPLLQIPYAEFRSAKTDSNTFPDLPDASCRSEGTCPVTVLFTGNNATLGKALTKNMFPETLSIDKHDIMGSLATNVIGTDELTSAVNYIDPAFASPSPLYSVQSRCTENPVTPIRLKVAPVAMKKVILCVEGLSLWRNNSSEINDEIYKGYQDGNSKGEINEILSAYDFQNSDMKHFNVNVWYNSSYSEDDGRSAISLSRVPRSLNLASNAYLQYMKPGAQMPFEFTKEMPKGETKISIDLSSILGTLFFTWVTLQLFPLILTALVYEKQQQLRIMMKMHGLGDGPYWLISYLYFLTISVIYMLCFVIFGSAVGIWVMVLELYPGFALYRGLYEFGQYATKASLLGMEGMKWADLSESRNGMLEVLIIMFFEWWVLLIVAYYIDQIVSSGGAKGPLFFLQKSRANPPSFKTAIISMKRNGSEVFVEIEKPDVHVRVIYSDPSFFPQRKKVEKLVCEPSDSHSIICHNLRKIYPARDGNPEKLAVKGFNLALSPGECFGMLGPNGAGKTTFISMAVEESLKSVNLFHGGIADKQAGKYSGGMKRRLSVAISLIGDPKLKARYGGLYVFQMTTTVDHEDEVESMVKGLSRKATKIYQISGTIKFEIPKGDVRIADVFQAVENAKSKFPVYAWGLADTNLEDVFIKVARRAQGVDHVLDCEAEKVGVYELKRGDFSVKFTNYGATMLSAILPDKNGKLSDIVLGFDSPEGYKNDTTYFGTIVGRVANRIGRAQFHLNGTYYQLVNNDGLNMLHGGYKGFSDVVWKVESHRKDSHVTFTYHSYDGEEGFPGEVHVSVTYMLIEENKLGVKMEAKALNKATPVNLALHTYWNLGGHDSGDIFSHNLQLFGSKITPVDDELIPTGEIKSIKGTPYDFLQPREIGSRFNELPHGYDINYVLDGTSSDHLNKVAVVQESVSGRKLELWTNQPGVQFYSSNMLGHVKGKGGFVYSNYAGFALETQGFPDSVNHPDFPSQILKPGETYVHVMVYRFTAN</sequence>
<dbReference type="InterPro" id="IPR011013">
    <property type="entry name" value="Gal_mutarotase_sf_dom"/>
</dbReference>
<dbReference type="NCBIfam" id="NF008277">
    <property type="entry name" value="PRK11055.1"/>
    <property type="match status" value="1"/>
</dbReference>
<dbReference type="InterPro" id="IPR008183">
    <property type="entry name" value="Aldose_1/G6P_1-epimerase"/>
</dbReference>
<keyword evidence="4" id="KW-1133">Transmembrane helix</keyword>
<dbReference type="Gene3D" id="2.70.98.10">
    <property type="match status" value="1"/>
</dbReference>
<dbReference type="CDD" id="cd09019">
    <property type="entry name" value="galactose_mutarotase_like"/>
    <property type="match status" value="1"/>
</dbReference>
<evidence type="ECO:0000256" key="3">
    <source>
        <dbReference type="ARBA" id="ARBA00023277"/>
    </source>
</evidence>
<keyword evidence="2" id="KW-0413">Isomerase</keyword>
<accession>A0AAD5NQJ5</accession>
<gene>
    <name evidence="5" type="ORF">LWI28_021760</name>
</gene>
<protein>
    <submittedName>
        <fullName evidence="5">Uncharacterized protein</fullName>
    </submittedName>
</protein>
<dbReference type="Pfam" id="PF24526">
    <property type="entry name" value="ABCA12_C"/>
    <property type="match status" value="1"/>
</dbReference>
<dbReference type="EMBL" id="JAJSOW010000103">
    <property type="protein sequence ID" value="KAI9174712.1"/>
    <property type="molecule type" value="Genomic_DNA"/>
</dbReference>